<protein>
    <submittedName>
        <fullName evidence="6">Membrane fusion protein, cobalt-zinc-cadmium efflux system</fullName>
    </submittedName>
</protein>
<evidence type="ECO:0000259" key="5">
    <source>
        <dbReference type="Pfam" id="PF25954"/>
    </source>
</evidence>
<feature type="chain" id="PRO_5012748303" evidence="3">
    <location>
        <begin position="30"/>
        <end position="404"/>
    </location>
</feature>
<keyword evidence="2" id="KW-0813">Transport</keyword>
<feature type="domain" description="CusB-like beta-barrel" evidence="5">
    <location>
        <begin position="249"/>
        <end position="319"/>
    </location>
</feature>
<name>A0A1M6GZL0_9FLAO</name>
<dbReference type="GO" id="GO:0016020">
    <property type="term" value="C:membrane"/>
    <property type="evidence" value="ECO:0007669"/>
    <property type="project" value="InterPro"/>
</dbReference>
<dbReference type="Pfam" id="PF25954">
    <property type="entry name" value="Beta-barrel_RND_2"/>
    <property type="match status" value="1"/>
</dbReference>
<keyword evidence="7" id="KW-1185">Reference proteome</keyword>
<evidence type="ECO:0000313" key="7">
    <source>
        <dbReference type="Proteomes" id="UP000184231"/>
    </source>
</evidence>
<evidence type="ECO:0000313" key="6">
    <source>
        <dbReference type="EMBL" id="SHJ15409.1"/>
    </source>
</evidence>
<dbReference type="OrthoDB" id="9814657at2"/>
<feature type="signal peptide" evidence="3">
    <location>
        <begin position="1"/>
        <end position="29"/>
    </location>
</feature>
<dbReference type="RefSeq" id="WP_072764466.1">
    <property type="nucleotide sequence ID" value="NZ_FQYX01000012.1"/>
</dbReference>
<dbReference type="GO" id="GO:0015679">
    <property type="term" value="P:plasma membrane copper ion transport"/>
    <property type="evidence" value="ECO:0007669"/>
    <property type="project" value="TreeGrafter"/>
</dbReference>
<dbReference type="STRING" id="558155.SAMN04487911_11265"/>
<keyword evidence="3" id="KW-0732">Signal</keyword>
<reference evidence="6 7" key="1">
    <citation type="submission" date="2016-11" db="EMBL/GenBank/DDBJ databases">
        <authorList>
            <person name="Jaros S."/>
            <person name="Januszkiewicz K."/>
            <person name="Wedrychowicz H."/>
        </authorList>
    </citation>
    <scope>NUCLEOTIDE SEQUENCE [LARGE SCALE GENOMIC DNA]</scope>
    <source>
        <strain evidence="6 7">CGMCC 1.8863</strain>
    </source>
</reference>
<feature type="domain" description="CusB-like barrel-sandwich hybrid" evidence="4">
    <location>
        <begin position="113"/>
        <end position="239"/>
    </location>
</feature>
<dbReference type="Gene3D" id="1.10.287.470">
    <property type="entry name" value="Helix hairpin bin"/>
    <property type="match status" value="1"/>
</dbReference>
<evidence type="ECO:0000256" key="3">
    <source>
        <dbReference type="SAM" id="SignalP"/>
    </source>
</evidence>
<dbReference type="GO" id="GO:0060003">
    <property type="term" value="P:copper ion export"/>
    <property type="evidence" value="ECO:0007669"/>
    <property type="project" value="TreeGrafter"/>
</dbReference>
<dbReference type="InterPro" id="IPR058790">
    <property type="entry name" value="BSH_CusB"/>
</dbReference>
<evidence type="ECO:0000256" key="2">
    <source>
        <dbReference type="ARBA" id="ARBA00022448"/>
    </source>
</evidence>
<dbReference type="EMBL" id="FQYX01000012">
    <property type="protein sequence ID" value="SHJ15409.1"/>
    <property type="molecule type" value="Genomic_DNA"/>
</dbReference>
<dbReference type="SUPFAM" id="SSF111369">
    <property type="entry name" value="HlyD-like secretion proteins"/>
    <property type="match status" value="1"/>
</dbReference>
<dbReference type="Gene3D" id="2.40.30.170">
    <property type="match status" value="1"/>
</dbReference>
<dbReference type="GO" id="GO:0030313">
    <property type="term" value="C:cell envelope"/>
    <property type="evidence" value="ECO:0007669"/>
    <property type="project" value="TreeGrafter"/>
</dbReference>
<dbReference type="PANTHER" id="PTHR30097">
    <property type="entry name" value="CATION EFFLUX SYSTEM PROTEIN CUSB"/>
    <property type="match status" value="1"/>
</dbReference>
<dbReference type="AlphaFoldDB" id="A0A1M6GZL0"/>
<dbReference type="Gene3D" id="2.40.50.100">
    <property type="match status" value="1"/>
</dbReference>
<dbReference type="Pfam" id="PF25919">
    <property type="entry name" value="BSH_CusB"/>
    <property type="match status" value="1"/>
</dbReference>
<dbReference type="Proteomes" id="UP000184231">
    <property type="component" value="Unassembled WGS sequence"/>
</dbReference>
<comment type="similarity">
    <text evidence="1">Belongs to the membrane fusion protein (MFP) (TC 8.A.1) family.</text>
</comment>
<sequence>MQKKNITIYKMVILAVLALAFTACGNSRATDIKHEGDKSETPIAKNDLHMEGKEEVVLTNPQVEALQLKIDTVNSRNMSAFVAANGQLEVPPQNEAIITSVVGANVVAIEVIEGDKVKKGQVVAYLSHPGIIQKQTDYLNAYNNHKFLKTEFERQKKLFDGGVASGMNFQRAEAEYKVAEAMVNGLEAQLFQLNISVGGLQKGKIYQRISLRSPIEGYVQEVAVKTGQYVDPQTALFQVVNTDHVHADLMVFEKDVHKVMEGQRVRFKVQSPDREELTATIFSISKTFEKEPKALHVHADIENKETLLIPGMYIKGRIETGNVKTLAFPEKAISREGSKFFVFSAEKEGEDWSFVPIEVALGENDGEWIAIKFMQPVQPSTLFVQNNAYYLMAEMKKGEAEHTH</sequence>
<dbReference type="PROSITE" id="PS51257">
    <property type="entry name" value="PROKAR_LIPOPROTEIN"/>
    <property type="match status" value="1"/>
</dbReference>
<dbReference type="GO" id="GO:0022857">
    <property type="term" value="F:transmembrane transporter activity"/>
    <property type="evidence" value="ECO:0007669"/>
    <property type="project" value="InterPro"/>
</dbReference>
<dbReference type="NCBIfam" id="TIGR01730">
    <property type="entry name" value="RND_mfp"/>
    <property type="match status" value="1"/>
</dbReference>
<dbReference type="PANTHER" id="PTHR30097:SF4">
    <property type="entry name" value="SLR6042 PROTEIN"/>
    <property type="match status" value="1"/>
</dbReference>
<dbReference type="InterPro" id="IPR006143">
    <property type="entry name" value="RND_pump_MFP"/>
</dbReference>
<proteinExistence type="inferred from homology"/>
<gene>
    <name evidence="6" type="ORF">SAMN04487911_11265</name>
</gene>
<evidence type="ECO:0000256" key="1">
    <source>
        <dbReference type="ARBA" id="ARBA00009477"/>
    </source>
</evidence>
<evidence type="ECO:0000259" key="4">
    <source>
        <dbReference type="Pfam" id="PF25919"/>
    </source>
</evidence>
<dbReference type="InterPro" id="IPR058792">
    <property type="entry name" value="Beta-barrel_RND_2"/>
</dbReference>
<dbReference type="InterPro" id="IPR051909">
    <property type="entry name" value="MFP_Cation_Efflux"/>
</dbReference>
<organism evidence="6 7">
    <name type="scientific">Arenibacter nanhaiticus</name>
    <dbReference type="NCBI Taxonomy" id="558155"/>
    <lineage>
        <taxon>Bacteria</taxon>
        <taxon>Pseudomonadati</taxon>
        <taxon>Bacteroidota</taxon>
        <taxon>Flavobacteriia</taxon>
        <taxon>Flavobacteriales</taxon>
        <taxon>Flavobacteriaceae</taxon>
        <taxon>Arenibacter</taxon>
    </lineage>
</organism>
<accession>A0A1M6GZL0</accession>